<protein>
    <recommendedName>
        <fullName evidence="3">F-box domain-containing protein</fullName>
    </recommendedName>
</protein>
<sequence>MFFSFTFTFCICYQQLQLEYYVVLLMKLVKLCQVPSRVRVRALSDTALDYRHPVQLRSLLSRRESLPTFREPPKPNYWEWLPSELRLAILDDLEDSIVFSTANVCHSFRDAAHRILLARWDSTLRYTSYCRDMYFVDDRSLLVIPAICAQPARLQHITGLIVAIDADATLQVRLFKRLAEAWLAPYGPSQTLYRVAISVRGHGTIDNGSPFWNSFMLLISQLRKYNINIRLSWTTDDFMDHVIHYDSFAFPSFEPHTPTHSEPPWRDTVTLVMPREDWEPFIPILTFASLHALTIQLHKDDNATFVIADLLFRISASLQVLIIQPSTFSGGFVDLHSDSSSNQLIKLSHLDAPCTAIQPIFHLVDCSHLLSLTLRIQRECDLRAAQNLLSTIADNVRGRLVLEFLVYYKGFRLRPFLPSKVIVIHCVKEISRIFAPNCDADAATEFIHEVPELLTHFSCLNELNIEIDDHEAINSKKFAVLEALQEKYPDIRIEY</sequence>
<evidence type="ECO:0008006" key="3">
    <source>
        <dbReference type="Google" id="ProtNLM"/>
    </source>
</evidence>
<dbReference type="EMBL" id="JASNQZ010000004">
    <property type="protein sequence ID" value="KAL0958330.1"/>
    <property type="molecule type" value="Genomic_DNA"/>
</dbReference>
<keyword evidence="2" id="KW-1185">Reference proteome</keyword>
<evidence type="ECO:0000313" key="1">
    <source>
        <dbReference type="EMBL" id="KAL0958330.1"/>
    </source>
</evidence>
<proteinExistence type="predicted"/>
<reference evidence="2" key="1">
    <citation type="submission" date="2024-06" db="EMBL/GenBank/DDBJ databases">
        <title>Multi-omics analyses provide insights into the biosynthesis of the anticancer antibiotic pleurotin in Hohenbuehelia grisea.</title>
        <authorList>
            <person name="Weaver J.A."/>
            <person name="Alberti F."/>
        </authorList>
    </citation>
    <scope>NUCLEOTIDE SEQUENCE [LARGE SCALE GENOMIC DNA]</scope>
    <source>
        <strain evidence="2">T-177</strain>
    </source>
</reference>
<accession>A0ABR3JT16</accession>
<comment type="caution">
    <text evidence="1">The sequence shown here is derived from an EMBL/GenBank/DDBJ whole genome shotgun (WGS) entry which is preliminary data.</text>
</comment>
<gene>
    <name evidence="1" type="ORF">HGRIS_000475</name>
</gene>
<organism evidence="1 2">
    <name type="scientific">Hohenbuehelia grisea</name>
    <dbReference type="NCBI Taxonomy" id="104357"/>
    <lineage>
        <taxon>Eukaryota</taxon>
        <taxon>Fungi</taxon>
        <taxon>Dikarya</taxon>
        <taxon>Basidiomycota</taxon>
        <taxon>Agaricomycotina</taxon>
        <taxon>Agaricomycetes</taxon>
        <taxon>Agaricomycetidae</taxon>
        <taxon>Agaricales</taxon>
        <taxon>Pleurotineae</taxon>
        <taxon>Pleurotaceae</taxon>
        <taxon>Hohenbuehelia</taxon>
    </lineage>
</organism>
<dbReference type="Proteomes" id="UP001556367">
    <property type="component" value="Unassembled WGS sequence"/>
</dbReference>
<evidence type="ECO:0000313" key="2">
    <source>
        <dbReference type="Proteomes" id="UP001556367"/>
    </source>
</evidence>
<name>A0ABR3JT16_9AGAR</name>